<comment type="catalytic activity">
    <reaction evidence="10">
        <text>a primary alcohol + NADP(+) = an aldehyde + NADPH + H(+)</text>
        <dbReference type="Rhea" id="RHEA:15937"/>
        <dbReference type="ChEBI" id="CHEBI:15378"/>
        <dbReference type="ChEBI" id="CHEBI:15734"/>
        <dbReference type="ChEBI" id="CHEBI:17478"/>
        <dbReference type="ChEBI" id="CHEBI:57783"/>
        <dbReference type="ChEBI" id="CHEBI:58349"/>
        <dbReference type="EC" id="1.1.1.2"/>
    </reaction>
    <physiologicalReaction direction="left-to-right" evidence="10">
        <dbReference type="Rhea" id="RHEA:15938"/>
    </physiologicalReaction>
    <physiologicalReaction direction="right-to-left" evidence="10">
        <dbReference type="Rhea" id="RHEA:15939"/>
    </physiologicalReaction>
</comment>
<dbReference type="PANTHER" id="PTHR42683">
    <property type="entry name" value="ALDEHYDE REDUCTASE"/>
    <property type="match status" value="1"/>
</dbReference>
<dbReference type="GO" id="GO:0008106">
    <property type="term" value="F:alcohol dehydrogenase (NADP+) activity"/>
    <property type="evidence" value="ECO:0007669"/>
    <property type="project" value="UniProtKB-EC"/>
</dbReference>
<evidence type="ECO:0000313" key="13">
    <source>
        <dbReference type="EMBL" id="ODQ70557.1"/>
    </source>
</evidence>
<dbReference type="GO" id="GO:0006066">
    <property type="term" value="P:alcohol metabolic process"/>
    <property type="evidence" value="ECO:0007669"/>
    <property type="project" value="UniProtKB-ARBA"/>
</dbReference>
<dbReference type="InterPro" id="IPR013149">
    <property type="entry name" value="ADH-like_C"/>
</dbReference>
<evidence type="ECO:0000313" key="14">
    <source>
        <dbReference type="Proteomes" id="UP000094385"/>
    </source>
</evidence>
<evidence type="ECO:0000256" key="5">
    <source>
        <dbReference type="ARBA" id="ARBA00022723"/>
    </source>
</evidence>
<dbReference type="OrthoDB" id="1879366at2759"/>
<proteinExistence type="inferred from homology"/>
<dbReference type="GO" id="GO:0008270">
    <property type="term" value="F:zinc ion binding"/>
    <property type="evidence" value="ECO:0007669"/>
    <property type="project" value="InterPro"/>
</dbReference>
<evidence type="ECO:0000256" key="8">
    <source>
        <dbReference type="ARBA" id="ARBA00023002"/>
    </source>
</evidence>
<keyword evidence="6 11" id="KW-0862">Zinc</keyword>
<reference evidence="13 14" key="1">
    <citation type="journal article" date="2016" name="Proc. Natl. Acad. Sci. U.S.A.">
        <title>Comparative genomics of biotechnologically important yeasts.</title>
        <authorList>
            <person name="Riley R."/>
            <person name="Haridas S."/>
            <person name="Wolfe K.H."/>
            <person name="Lopes M.R."/>
            <person name="Hittinger C.T."/>
            <person name="Goeker M."/>
            <person name="Salamov A.A."/>
            <person name="Wisecaver J.H."/>
            <person name="Long T.M."/>
            <person name="Calvey C.H."/>
            <person name="Aerts A.L."/>
            <person name="Barry K.W."/>
            <person name="Choi C."/>
            <person name="Clum A."/>
            <person name="Coughlan A.Y."/>
            <person name="Deshpande S."/>
            <person name="Douglass A.P."/>
            <person name="Hanson S.J."/>
            <person name="Klenk H.-P."/>
            <person name="LaButti K.M."/>
            <person name="Lapidus A."/>
            <person name="Lindquist E.A."/>
            <person name="Lipzen A.M."/>
            <person name="Meier-Kolthoff J.P."/>
            <person name="Ohm R.A."/>
            <person name="Otillar R.P."/>
            <person name="Pangilinan J.L."/>
            <person name="Peng Y."/>
            <person name="Rokas A."/>
            <person name="Rosa C.A."/>
            <person name="Scheuner C."/>
            <person name="Sibirny A.A."/>
            <person name="Slot J.C."/>
            <person name="Stielow J.B."/>
            <person name="Sun H."/>
            <person name="Kurtzman C.P."/>
            <person name="Blackwell M."/>
            <person name="Grigoriev I.V."/>
            <person name="Jeffries T.W."/>
        </authorList>
    </citation>
    <scope>NUCLEOTIDE SEQUENCE [LARGE SCALE GENOMIC DNA]</scope>
    <source>
        <strain evidence="13 14">NRRL Y-11557</strain>
    </source>
</reference>
<dbReference type="InterPro" id="IPR036291">
    <property type="entry name" value="NAD(P)-bd_dom_sf"/>
</dbReference>
<dbReference type="CDD" id="cd05283">
    <property type="entry name" value="CAD1"/>
    <property type="match status" value="1"/>
</dbReference>
<protein>
    <recommendedName>
        <fullName evidence="9">alcohol dehydrogenase (NADP(+))</fullName>
        <ecNumber evidence="9">1.1.1.2</ecNumber>
    </recommendedName>
</protein>
<dbReference type="SMART" id="SM00829">
    <property type="entry name" value="PKS_ER"/>
    <property type="match status" value="1"/>
</dbReference>
<evidence type="ECO:0000256" key="3">
    <source>
        <dbReference type="ARBA" id="ARBA00011738"/>
    </source>
</evidence>
<dbReference type="FunFam" id="3.40.50.720:FF:000158">
    <property type="entry name" value="Zinc-binding alcohol dehydrogenase"/>
    <property type="match status" value="1"/>
</dbReference>
<dbReference type="STRING" id="675824.A0A1E3Q0J5"/>
<dbReference type="InterPro" id="IPR011032">
    <property type="entry name" value="GroES-like_sf"/>
</dbReference>
<dbReference type="InterPro" id="IPR047109">
    <property type="entry name" value="CAD-like"/>
</dbReference>
<dbReference type="PROSITE" id="PS00059">
    <property type="entry name" value="ADH_ZINC"/>
    <property type="match status" value="1"/>
</dbReference>
<keyword evidence="8" id="KW-0560">Oxidoreductase</keyword>
<evidence type="ECO:0000259" key="12">
    <source>
        <dbReference type="SMART" id="SM00829"/>
    </source>
</evidence>
<evidence type="ECO:0000256" key="1">
    <source>
        <dbReference type="ARBA" id="ARBA00001947"/>
    </source>
</evidence>
<dbReference type="Gene3D" id="3.40.50.720">
    <property type="entry name" value="NAD(P)-binding Rossmann-like Domain"/>
    <property type="match status" value="1"/>
</dbReference>
<dbReference type="Pfam" id="PF00107">
    <property type="entry name" value="ADH_zinc_N"/>
    <property type="match status" value="1"/>
</dbReference>
<dbReference type="AlphaFoldDB" id="A0A1E3Q0J5"/>
<dbReference type="EMBL" id="KV454300">
    <property type="protein sequence ID" value="ODQ70557.1"/>
    <property type="molecule type" value="Genomic_DNA"/>
</dbReference>
<gene>
    <name evidence="13" type="ORF">LIPSTDRAFT_74876</name>
</gene>
<evidence type="ECO:0000256" key="11">
    <source>
        <dbReference type="RuleBase" id="RU361277"/>
    </source>
</evidence>
<evidence type="ECO:0000256" key="9">
    <source>
        <dbReference type="ARBA" id="ARBA00024074"/>
    </source>
</evidence>
<evidence type="ECO:0000256" key="7">
    <source>
        <dbReference type="ARBA" id="ARBA00022857"/>
    </source>
</evidence>
<dbReference type="Proteomes" id="UP000094385">
    <property type="component" value="Unassembled WGS sequence"/>
</dbReference>
<comment type="similarity">
    <text evidence="2 11">Belongs to the zinc-containing alcohol dehydrogenase family.</text>
</comment>
<keyword evidence="4" id="KW-0597">Phosphoprotein</keyword>
<keyword evidence="14" id="KW-1185">Reference proteome</keyword>
<evidence type="ECO:0000256" key="2">
    <source>
        <dbReference type="ARBA" id="ARBA00008072"/>
    </source>
</evidence>
<dbReference type="EC" id="1.1.1.2" evidence="9"/>
<comment type="subunit">
    <text evidence="3">Homodimer.</text>
</comment>
<evidence type="ECO:0000256" key="4">
    <source>
        <dbReference type="ARBA" id="ARBA00022553"/>
    </source>
</evidence>
<keyword evidence="5 11" id="KW-0479">Metal-binding</keyword>
<dbReference type="Gene3D" id="3.90.180.10">
    <property type="entry name" value="Medium-chain alcohol dehydrogenases, catalytic domain"/>
    <property type="match status" value="1"/>
</dbReference>
<accession>A0A1E3Q0J5</accession>
<evidence type="ECO:0000256" key="6">
    <source>
        <dbReference type="ARBA" id="ARBA00022833"/>
    </source>
</evidence>
<organism evidence="13 14">
    <name type="scientific">Lipomyces starkeyi NRRL Y-11557</name>
    <dbReference type="NCBI Taxonomy" id="675824"/>
    <lineage>
        <taxon>Eukaryota</taxon>
        <taxon>Fungi</taxon>
        <taxon>Dikarya</taxon>
        <taxon>Ascomycota</taxon>
        <taxon>Saccharomycotina</taxon>
        <taxon>Lipomycetes</taxon>
        <taxon>Lipomycetales</taxon>
        <taxon>Lipomycetaceae</taxon>
        <taxon>Lipomyces</taxon>
    </lineage>
</organism>
<dbReference type="Pfam" id="PF08240">
    <property type="entry name" value="ADH_N"/>
    <property type="match status" value="1"/>
</dbReference>
<comment type="cofactor">
    <cofactor evidence="1 11">
        <name>Zn(2+)</name>
        <dbReference type="ChEBI" id="CHEBI:29105"/>
    </cofactor>
</comment>
<dbReference type="SUPFAM" id="SSF51735">
    <property type="entry name" value="NAD(P)-binding Rossmann-fold domains"/>
    <property type="match status" value="1"/>
</dbReference>
<dbReference type="InterPro" id="IPR013154">
    <property type="entry name" value="ADH-like_N"/>
</dbReference>
<name>A0A1E3Q0J5_LIPST</name>
<sequence>MPSTDEFTGWLGLDAKSVEGNLVKATFNPKVFTDDDIDIKISHCGMCASDLHTLRSGWGASLYPVVVGHEIIGTITRKGKNVTQFEIGDRVGVGAQCASCLKDDCYECTHDNEPYCTERVFTYNDKFTGTDDVAYGGYALQGRYPASFAFKIPDGLPSEVAAPMMCGGITVYSPLKRNGAGPGKTVGIVGIGGLGHFGLLFAKALGSDKVYAISRSKAKEADVLAMGAEGIIATKEPGWAKDWTRKFDLIVSTANNADMPLHEYLSILKPGGRFVQVGLPEEPIPQLQFGPLVTMNVHLLGSLLGSRSEITEMLEISAAKGIKSWVQSYPMEEVNEVLKLMEAGEAKYRFVLCN</sequence>
<feature type="domain" description="Enoyl reductase (ER)" evidence="12">
    <location>
        <begin position="20"/>
        <end position="352"/>
    </location>
</feature>
<evidence type="ECO:0000256" key="10">
    <source>
        <dbReference type="ARBA" id="ARBA00050997"/>
    </source>
</evidence>
<keyword evidence="7" id="KW-0521">NADP</keyword>
<dbReference type="InterPro" id="IPR020843">
    <property type="entry name" value="ER"/>
</dbReference>
<dbReference type="SUPFAM" id="SSF50129">
    <property type="entry name" value="GroES-like"/>
    <property type="match status" value="1"/>
</dbReference>
<dbReference type="InterPro" id="IPR002328">
    <property type="entry name" value="ADH_Zn_CS"/>
</dbReference>